<dbReference type="Proteomes" id="UP001224661">
    <property type="component" value="Unassembled WGS sequence"/>
</dbReference>
<reference evidence="1 2" key="1">
    <citation type="submission" date="2023-05" db="EMBL/GenBank/DDBJ databases">
        <title>Draft genome sequence of Streptomyces sp. B-S-A8 isolated from a cave soil in Thailand.</title>
        <authorList>
            <person name="Chamroensaksri N."/>
            <person name="Muangham S."/>
        </authorList>
    </citation>
    <scope>NUCLEOTIDE SEQUENCE [LARGE SCALE GENOMIC DNA]</scope>
    <source>
        <strain evidence="1 2">B-S-A8</strain>
    </source>
</reference>
<keyword evidence="2" id="KW-1185">Reference proteome</keyword>
<gene>
    <name evidence="1" type="ORF">QIS99_24805</name>
</gene>
<name>A0ABT6RY76_9ACTN</name>
<sequence length="51" mass="5839">MRARAESARVFGKWAKYPCFKSRKKSRKTAEYTTSGIRFLENLLSSKSPAP</sequence>
<evidence type="ECO:0000313" key="2">
    <source>
        <dbReference type="Proteomes" id="UP001224661"/>
    </source>
</evidence>
<accession>A0ABT6RY76</accession>
<proteinExistence type="predicted"/>
<comment type="caution">
    <text evidence="1">The sequence shown here is derived from an EMBL/GenBank/DDBJ whole genome shotgun (WGS) entry which is preliminary data.</text>
</comment>
<organism evidence="1 2">
    <name type="scientific">Streptomyces solicavernae</name>
    <dbReference type="NCBI Taxonomy" id="3043614"/>
    <lineage>
        <taxon>Bacteria</taxon>
        <taxon>Bacillati</taxon>
        <taxon>Actinomycetota</taxon>
        <taxon>Actinomycetes</taxon>
        <taxon>Kitasatosporales</taxon>
        <taxon>Streptomycetaceae</taxon>
        <taxon>Streptomyces</taxon>
    </lineage>
</organism>
<evidence type="ECO:0000313" key="1">
    <source>
        <dbReference type="EMBL" id="MDI3389391.1"/>
    </source>
</evidence>
<dbReference type="EMBL" id="JASCIR010000027">
    <property type="protein sequence ID" value="MDI3389391.1"/>
    <property type="molecule type" value="Genomic_DNA"/>
</dbReference>
<protein>
    <submittedName>
        <fullName evidence="1">Uncharacterized protein</fullName>
    </submittedName>
</protein>
<dbReference type="RefSeq" id="WP_282515912.1">
    <property type="nucleotide sequence ID" value="NZ_JASCIR010000027.1"/>
</dbReference>